<name>A0AA90VDL0_9BACT</name>
<evidence type="ECO:0000313" key="1">
    <source>
        <dbReference type="EMBL" id="MQO09178.1"/>
    </source>
</evidence>
<accession>A0AA90VDL0</accession>
<organism evidence="1 2">
    <name type="scientific">Segatella copri</name>
    <dbReference type="NCBI Taxonomy" id="165179"/>
    <lineage>
        <taxon>Bacteria</taxon>
        <taxon>Pseudomonadati</taxon>
        <taxon>Bacteroidota</taxon>
        <taxon>Bacteroidia</taxon>
        <taxon>Bacteroidales</taxon>
        <taxon>Prevotellaceae</taxon>
        <taxon>Segatella</taxon>
    </lineage>
</organism>
<dbReference type="AlphaFoldDB" id="A0AA90VDL0"/>
<dbReference type="Proteomes" id="UP000405805">
    <property type="component" value="Unassembled WGS sequence"/>
</dbReference>
<comment type="caution">
    <text evidence="1">The sequence shown here is derived from an EMBL/GenBank/DDBJ whole genome shotgun (WGS) entry which is preliminary data.</text>
</comment>
<sequence>MAVKELRDIRKEMFAEMEQRLNVNRKPEDSFFYYHSCDDRIVLSHALFWVMTQNIRGHVAKEKYFLLLRQYQEEMLSAYLTESDEFPELLHYCNVMYETLPIILKGVYDLRIDKDARRLAAIAIVAGGYGGDMPEEQCYDLLDDMDFYYNKVKCKKIERMLPELSKMVVAESIHLS</sequence>
<dbReference type="EMBL" id="VZBP01000064">
    <property type="protein sequence ID" value="MQO09178.1"/>
    <property type="molecule type" value="Genomic_DNA"/>
</dbReference>
<evidence type="ECO:0000313" key="2">
    <source>
        <dbReference type="Proteomes" id="UP000405805"/>
    </source>
</evidence>
<reference evidence="2" key="1">
    <citation type="submission" date="2019-09" db="EMBL/GenBank/DDBJ databases">
        <title>Distinct polysaccharide growth profiles of human intestinal Prevotella copri isolates.</title>
        <authorList>
            <person name="Fehlner-Peach H."/>
            <person name="Magnabosco C."/>
            <person name="Raghavan V."/>
            <person name="Scher J.U."/>
            <person name="Tett A."/>
            <person name="Cox L.M."/>
            <person name="Gottsegen C."/>
            <person name="Watters A."/>
            <person name="Wiltshire- Gordon J.D."/>
            <person name="Segata N."/>
            <person name="Bonneau R."/>
            <person name="Littman D.R."/>
        </authorList>
    </citation>
    <scope>NUCLEOTIDE SEQUENCE [LARGE SCALE GENOMIC DNA]</scope>
    <source>
        <strain evidence="2">iA624</strain>
    </source>
</reference>
<protein>
    <submittedName>
        <fullName evidence="1">Uncharacterized protein</fullName>
    </submittedName>
</protein>
<gene>
    <name evidence="1" type="ORF">F7D57_05450</name>
</gene>
<proteinExistence type="predicted"/>
<dbReference type="RefSeq" id="WP_153096675.1">
    <property type="nucleotide sequence ID" value="NZ_VZBP01000064.1"/>
</dbReference>